<evidence type="ECO:0000256" key="6">
    <source>
        <dbReference type="ARBA" id="ARBA00022982"/>
    </source>
</evidence>
<keyword evidence="11" id="KW-0325">Glycoprotein</keyword>
<evidence type="ECO:0000256" key="10">
    <source>
        <dbReference type="ARBA" id="ARBA00023157"/>
    </source>
</evidence>
<dbReference type="AlphaFoldDB" id="A0A5B6X3B7"/>
<evidence type="ECO:0000256" key="8">
    <source>
        <dbReference type="ARBA" id="ARBA00023008"/>
    </source>
</evidence>
<proteinExistence type="predicted"/>
<dbReference type="Proteomes" id="UP000325315">
    <property type="component" value="Unassembled WGS sequence"/>
</dbReference>
<keyword evidence="7" id="KW-1133">Transmembrane helix</keyword>
<name>A0A5B6X3B7_9ROSI</name>
<dbReference type="GO" id="GO:0009610">
    <property type="term" value="P:response to symbiotic fungus"/>
    <property type="evidence" value="ECO:0007669"/>
    <property type="project" value="UniProtKB-ARBA"/>
</dbReference>
<dbReference type="PROSITE" id="PS51485">
    <property type="entry name" value="PHYTOCYANIN"/>
    <property type="match status" value="1"/>
</dbReference>
<dbReference type="GO" id="GO:0009055">
    <property type="term" value="F:electron transfer activity"/>
    <property type="evidence" value="ECO:0007669"/>
    <property type="project" value="InterPro"/>
</dbReference>
<keyword evidence="9" id="KW-0472">Membrane</keyword>
<evidence type="ECO:0000256" key="2">
    <source>
        <dbReference type="ARBA" id="ARBA00022448"/>
    </source>
</evidence>
<evidence type="ECO:0000256" key="7">
    <source>
        <dbReference type="ARBA" id="ARBA00022989"/>
    </source>
</evidence>
<dbReference type="EMBL" id="SMMG02000001">
    <property type="protein sequence ID" value="KAA3487465.1"/>
    <property type="molecule type" value="Genomic_DNA"/>
</dbReference>
<keyword evidence="2" id="KW-0813">Transport</keyword>
<dbReference type="InterPro" id="IPR039391">
    <property type="entry name" value="Phytocyanin-like"/>
</dbReference>
<feature type="signal peptide" evidence="13">
    <location>
        <begin position="1"/>
        <end position="22"/>
    </location>
</feature>
<feature type="compositionally biased region" description="Pro residues" evidence="12">
    <location>
        <begin position="132"/>
        <end position="149"/>
    </location>
</feature>
<evidence type="ECO:0000313" key="15">
    <source>
        <dbReference type="EMBL" id="KAA3487465.1"/>
    </source>
</evidence>
<evidence type="ECO:0000256" key="11">
    <source>
        <dbReference type="ARBA" id="ARBA00023180"/>
    </source>
</evidence>
<keyword evidence="6" id="KW-0249">Electron transport</keyword>
<dbReference type="GO" id="GO:0046872">
    <property type="term" value="F:metal ion binding"/>
    <property type="evidence" value="ECO:0007669"/>
    <property type="project" value="UniProtKB-KW"/>
</dbReference>
<feature type="compositionally biased region" description="Pro residues" evidence="12">
    <location>
        <begin position="177"/>
        <end position="187"/>
    </location>
</feature>
<dbReference type="SUPFAM" id="SSF49503">
    <property type="entry name" value="Cupredoxins"/>
    <property type="match status" value="1"/>
</dbReference>
<evidence type="ECO:0000256" key="13">
    <source>
        <dbReference type="SAM" id="SignalP"/>
    </source>
</evidence>
<keyword evidence="5 13" id="KW-0732">Signal</keyword>
<evidence type="ECO:0000256" key="4">
    <source>
        <dbReference type="ARBA" id="ARBA00022723"/>
    </source>
</evidence>
<comment type="subcellular location">
    <subcellularLocation>
        <location evidence="1">Membrane</location>
        <topology evidence="1">Single-pass type I membrane protein</topology>
    </subcellularLocation>
</comment>
<dbReference type="Gene3D" id="2.60.40.420">
    <property type="entry name" value="Cupredoxins - blue copper proteins"/>
    <property type="match status" value="1"/>
</dbReference>
<dbReference type="InterPro" id="IPR008972">
    <property type="entry name" value="Cupredoxin"/>
</dbReference>
<dbReference type="FunFam" id="2.60.40.420:FF:000067">
    <property type="entry name" value="Cupredoxin superfamily protein"/>
    <property type="match status" value="1"/>
</dbReference>
<dbReference type="GO" id="GO:0005886">
    <property type="term" value="C:plasma membrane"/>
    <property type="evidence" value="ECO:0007669"/>
    <property type="project" value="TreeGrafter"/>
</dbReference>
<reference evidence="16" key="1">
    <citation type="journal article" date="2019" name="Plant Biotechnol. J.">
        <title>Genome sequencing of the Australian wild diploid species Gossypium australe highlights disease resistance and delayed gland morphogenesis.</title>
        <authorList>
            <person name="Cai Y."/>
            <person name="Cai X."/>
            <person name="Wang Q."/>
            <person name="Wang P."/>
            <person name="Zhang Y."/>
            <person name="Cai C."/>
            <person name="Xu Y."/>
            <person name="Wang K."/>
            <person name="Zhou Z."/>
            <person name="Wang C."/>
            <person name="Geng S."/>
            <person name="Li B."/>
            <person name="Dong Q."/>
            <person name="Hou Y."/>
            <person name="Wang H."/>
            <person name="Ai P."/>
            <person name="Liu Z."/>
            <person name="Yi F."/>
            <person name="Sun M."/>
            <person name="An G."/>
            <person name="Cheng J."/>
            <person name="Zhang Y."/>
            <person name="Shi Q."/>
            <person name="Xie Y."/>
            <person name="Shi X."/>
            <person name="Chang Y."/>
            <person name="Huang F."/>
            <person name="Chen Y."/>
            <person name="Hong S."/>
            <person name="Mi L."/>
            <person name="Sun Q."/>
            <person name="Zhang L."/>
            <person name="Zhou B."/>
            <person name="Peng R."/>
            <person name="Zhang X."/>
            <person name="Liu F."/>
        </authorList>
    </citation>
    <scope>NUCLEOTIDE SEQUENCE [LARGE SCALE GENOMIC DNA]</scope>
    <source>
        <strain evidence="16">cv. PA1801</strain>
    </source>
</reference>
<dbReference type="PANTHER" id="PTHR33021:SF533">
    <property type="entry name" value="PHYTOCYANIN DOMAIN-CONTAINING PROTEIN"/>
    <property type="match status" value="1"/>
</dbReference>
<protein>
    <submittedName>
        <fullName evidence="15">Blue copper protein-like</fullName>
    </submittedName>
</protein>
<organism evidence="15 16">
    <name type="scientific">Gossypium australe</name>
    <dbReference type="NCBI Taxonomy" id="47621"/>
    <lineage>
        <taxon>Eukaryota</taxon>
        <taxon>Viridiplantae</taxon>
        <taxon>Streptophyta</taxon>
        <taxon>Embryophyta</taxon>
        <taxon>Tracheophyta</taxon>
        <taxon>Spermatophyta</taxon>
        <taxon>Magnoliopsida</taxon>
        <taxon>eudicotyledons</taxon>
        <taxon>Gunneridae</taxon>
        <taxon>Pentapetalae</taxon>
        <taxon>rosids</taxon>
        <taxon>malvids</taxon>
        <taxon>Malvales</taxon>
        <taxon>Malvaceae</taxon>
        <taxon>Malvoideae</taxon>
        <taxon>Gossypium</taxon>
    </lineage>
</organism>
<evidence type="ECO:0000256" key="9">
    <source>
        <dbReference type="ARBA" id="ARBA00023136"/>
    </source>
</evidence>
<feature type="compositionally biased region" description="Low complexity" evidence="12">
    <location>
        <begin position="188"/>
        <end position="198"/>
    </location>
</feature>
<keyword evidence="3" id="KW-0812">Transmembrane</keyword>
<dbReference type="Pfam" id="PF02298">
    <property type="entry name" value="Cu_bind_like"/>
    <property type="match status" value="1"/>
</dbReference>
<dbReference type="InterPro" id="IPR003245">
    <property type="entry name" value="Phytocyanin_dom"/>
</dbReference>
<sequence>MASNKLVMLTIVAIFLPAMALATDYIVGDDSGWTTGFDYQAWAKDKVFRVGDKLVFQYPKGYHNVFKVNGTGFKNCDIPPENQALTSGNDTIVLKTPGKKWYICGVASHCSMYAQKLTVFVQYPFGLAPAPAPTQPSVPATPAPAPRLPVTPSVPATPTQHWAPTPAPSMPTTPTQPWAPAPAPWAPTTPSVPATPSEPWAPGPAPWTPATPSVPTTPYI</sequence>
<feature type="compositionally biased region" description="Pro residues" evidence="12">
    <location>
        <begin position="199"/>
        <end position="209"/>
    </location>
</feature>
<comment type="caution">
    <text evidence="15">The sequence shown here is derived from an EMBL/GenBank/DDBJ whole genome shotgun (WGS) entry which is preliminary data.</text>
</comment>
<keyword evidence="16" id="KW-1185">Reference proteome</keyword>
<evidence type="ECO:0000259" key="14">
    <source>
        <dbReference type="PROSITE" id="PS51485"/>
    </source>
</evidence>
<evidence type="ECO:0000256" key="3">
    <source>
        <dbReference type="ARBA" id="ARBA00022692"/>
    </source>
</evidence>
<gene>
    <name evidence="15" type="ORF">EPI10_031288</name>
</gene>
<evidence type="ECO:0000313" key="16">
    <source>
        <dbReference type="Proteomes" id="UP000325315"/>
    </source>
</evidence>
<feature type="region of interest" description="Disordered" evidence="12">
    <location>
        <begin position="132"/>
        <end position="220"/>
    </location>
</feature>
<feature type="domain" description="Phytocyanin" evidence="14">
    <location>
        <begin position="23"/>
        <end position="123"/>
    </location>
</feature>
<dbReference type="OrthoDB" id="687943at2759"/>
<feature type="chain" id="PRO_5022952616" evidence="13">
    <location>
        <begin position="23"/>
        <end position="220"/>
    </location>
</feature>
<keyword evidence="8" id="KW-0186">Copper</keyword>
<keyword evidence="4" id="KW-0479">Metal-binding</keyword>
<accession>A0A5B6X3B7</accession>
<dbReference type="CDD" id="cd04216">
    <property type="entry name" value="Phytocyanin"/>
    <property type="match status" value="1"/>
</dbReference>
<keyword evidence="10" id="KW-1015">Disulfide bond</keyword>
<evidence type="ECO:0000256" key="12">
    <source>
        <dbReference type="SAM" id="MobiDB-lite"/>
    </source>
</evidence>
<evidence type="ECO:0000256" key="5">
    <source>
        <dbReference type="ARBA" id="ARBA00022729"/>
    </source>
</evidence>
<dbReference type="PANTHER" id="PTHR33021">
    <property type="entry name" value="BLUE COPPER PROTEIN"/>
    <property type="match status" value="1"/>
</dbReference>
<evidence type="ECO:0000256" key="1">
    <source>
        <dbReference type="ARBA" id="ARBA00004479"/>
    </source>
</evidence>